<evidence type="ECO:0008006" key="3">
    <source>
        <dbReference type="Google" id="ProtNLM"/>
    </source>
</evidence>
<evidence type="ECO:0000313" key="1">
    <source>
        <dbReference type="EMBL" id="NKE62849.1"/>
    </source>
</evidence>
<reference evidence="1 2" key="1">
    <citation type="submission" date="2019-08" db="EMBL/GenBank/DDBJ databases">
        <title>Lentzea from Indian Himalayas.</title>
        <authorList>
            <person name="Mandal S."/>
            <person name="Mallick Gupta A."/>
            <person name="Maiti P.K."/>
            <person name="Sarkar J."/>
            <person name="Mandal S."/>
        </authorList>
    </citation>
    <scope>NUCLEOTIDE SEQUENCE [LARGE SCALE GENOMIC DNA]</scope>
    <source>
        <strain evidence="1 2">PSKA42</strain>
    </source>
</reference>
<sequence>MSTVQDKLTDDELVLLTTHGGHDALDLDGMAEIVREHHHAGAGVVAEAIVHGALERGEPGHRANASVVVITLTRLNGQSGVTRC</sequence>
<protein>
    <recommendedName>
        <fullName evidence="3">Stage II sporulation protein E (SpoIIE)</fullName>
    </recommendedName>
</protein>
<keyword evidence="2" id="KW-1185">Reference proteome</keyword>
<accession>A0ABX1FUZ6</accession>
<dbReference type="RefSeq" id="WP_167979460.1">
    <property type="nucleotide sequence ID" value="NZ_VSRL01000290.1"/>
</dbReference>
<dbReference type="SUPFAM" id="SSF81606">
    <property type="entry name" value="PP2C-like"/>
    <property type="match status" value="1"/>
</dbReference>
<evidence type="ECO:0000313" key="2">
    <source>
        <dbReference type="Proteomes" id="UP001515943"/>
    </source>
</evidence>
<dbReference type="Proteomes" id="UP001515943">
    <property type="component" value="Unassembled WGS sequence"/>
</dbReference>
<gene>
    <name evidence="1" type="ORF">FXN61_41465</name>
</gene>
<organism evidence="1 2">
    <name type="scientific">Lentzea indica</name>
    <dbReference type="NCBI Taxonomy" id="2604800"/>
    <lineage>
        <taxon>Bacteria</taxon>
        <taxon>Bacillati</taxon>
        <taxon>Actinomycetota</taxon>
        <taxon>Actinomycetes</taxon>
        <taxon>Pseudonocardiales</taxon>
        <taxon>Pseudonocardiaceae</taxon>
        <taxon>Lentzea</taxon>
    </lineage>
</organism>
<dbReference type="Gene3D" id="3.60.40.10">
    <property type="entry name" value="PPM-type phosphatase domain"/>
    <property type="match status" value="1"/>
</dbReference>
<comment type="caution">
    <text evidence="1">The sequence shown here is derived from an EMBL/GenBank/DDBJ whole genome shotgun (WGS) entry which is preliminary data.</text>
</comment>
<proteinExistence type="predicted"/>
<dbReference type="InterPro" id="IPR036457">
    <property type="entry name" value="PPM-type-like_dom_sf"/>
</dbReference>
<name>A0ABX1FUZ6_9PSEU</name>
<dbReference type="EMBL" id="VSRL01000290">
    <property type="protein sequence ID" value="NKE62849.1"/>
    <property type="molecule type" value="Genomic_DNA"/>
</dbReference>